<organism evidence="1 2">
    <name type="scientific">Dickeya aquatica</name>
    <dbReference type="NCBI Taxonomy" id="1401087"/>
    <lineage>
        <taxon>Bacteria</taxon>
        <taxon>Pseudomonadati</taxon>
        <taxon>Pseudomonadota</taxon>
        <taxon>Gammaproteobacteria</taxon>
        <taxon>Enterobacterales</taxon>
        <taxon>Pectobacteriaceae</taxon>
        <taxon>Dickeya</taxon>
    </lineage>
</organism>
<sequence length="106" mass="11916">MHAVRDSKEAQLPAELWRRLPEFMQSPKAILYNTQKTDAALTYVLELPDAAGKLVVFIDRELKARPPGGGKKERIKTNLIRTGKMLANDESLKNKGVNELLWGSLD</sequence>
<keyword evidence="2" id="KW-1185">Reference proteome</keyword>
<gene>
    <name evidence="1" type="ORF">DAQ1742_03695</name>
</gene>
<dbReference type="Proteomes" id="UP000294820">
    <property type="component" value="Chromosome 1"/>
</dbReference>
<dbReference type="EMBL" id="LT615367">
    <property type="protein sequence ID" value="SLM64489.1"/>
    <property type="molecule type" value="Genomic_DNA"/>
</dbReference>
<dbReference type="RefSeq" id="WP_232046541.1">
    <property type="nucleotide sequence ID" value="NZ_LT615367.1"/>
</dbReference>
<accession>A0A375AFU5</accession>
<evidence type="ECO:0000313" key="1">
    <source>
        <dbReference type="EMBL" id="SLM64489.1"/>
    </source>
</evidence>
<name>A0A375AFU5_9GAMM</name>
<proteinExistence type="predicted"/>
<evidence type="ECO:0000313" key="2">
    <source>
        <dbReference type="Proteomes" id="UP000294820"/>
    </source>
</evidence>
<protein>
    <submittedName>
        <fullName evidence="1">Phage (Mu-like) virion morphogenesis protein</fullName>
    </submittedName>
</protein>
<reference evidence="1 2" key="1">
    <citation type="submission" date="2016-09" db="EMBL/GenBank/DDBJ databases">
        <authorList>
            <person name="Reverchon S."/>
            <person name="Nasser W."/>
            <person name="Leonard S."/>
            <person name="Brochier C."/>
            <person name="Duprey A."/>
        </authorList>
    </citation>
    <scope>NUCLEOTIDE SEQUENCE [LARGE SCALE GENOMIC DNA]</scope>
    <source>
        <strain evidence="1 2">174/2</strain>
    </source>
</reference>
<dbReference type="KEGG" id="daq:DAQ1742_03695"/>
<dbReference type="AlphaFoldDB" id="A0A375AFU5"/>